<gene>
    <name evidence="1" type="ORF">DPEC_G00153570</name>
</gene>
<comment type="caution">
    <text evidence="1">The sequence shown here is derived from an EMBL/GenBank/DDBJ whole genome shotgun (WGS) entry which is preliminary data.</text>
</comment>
<accession>A0ACC2GKD7</accession>
<dbReference type="EMBL" id="CM055739">
    <property type="protein sequence ID" value="KAJ8003935.1"/>
    <property type="molecule type" value="Genomic_DNA"/>
</dbReference>
<keyword evidence="2" id="KW-1185">Reference proteome</keyword>
<evidence type="ECO:0000313" key="2">
    <source>
        <dbReference type="Proteomes" id="UP001157502"/>
    </source>
</evidence>
<evidence type="ECO:0000313" key="1">
    <source>
        <dbReference type="EMBL" id="KAJ8003935.1"/>
    </source>
</evidence>
<name>A0ACC2GKD7_DALPE</name>
<sequence length="380" mass="42545">MSNARSKIVFYEDRNFTGRSYECTSDCPDMFSYLSHCRSCRVEAGCFMLYDRTNYTGNQCFLRRGDYSDFNLTGMANGMRSCRVIPAHKGSYKMKIYEREGFGGQMQEIADDCEDFAERYRMSSCMSCNVTDGHWLMYEQPNYRGRMMYLRPGEYRNFSMGMGSMGGMGGMGGIRAPRNGSPAVQIKDRHSLVQSEAELLECHFLKLLTVFRKEPGLQRIVNSERLSKRYVCTVQGLFLLRSLGIIHAFYRTAGANAAPSRTRVNEGTPDVIDGAVNSLVCPSELGVRLSLHKIAVGCLRREVRRESPTPLENRMPREGSAGIWSGTQLPGAMSPCHPCQPCHPITLARGGTRYNDRRGPICTGAIPVSLVWALMSSQGL</sequence>
<proteinExistence type="predicted"/>
<protein>
    <submittedName>
        <fullName evidence="1">Uncharacterized protein</fullName>
    </submittedName>
</protein>
<organism evidence="1 2">
    <name type="scientific">Dallia pectoralis</name>
    <name type="common">Alaska blackfish</name>
    <dbReference type="NCBI Taxonomy" id="75939"/>
    <lineage>
        <taxon>Eukaryota</taxon>
        <taxon>Metazoa</taxon>
        <taxon>Chordata</taxon>
        <taxon>Craniata</taxon>
        <taxon>Vertebrata</taxon>
        <taxon>Euteleostomi</taxon>
        <taxon>Actinopterygii</taxon>
        <taxon>Neopterygii</taxon>
        <taxon>Teleostei</taxon>
        <taxon>Protacanthopterygii</taxon>
        <taxon>Esociformes</taxon>
        <taxon>Umbridae</taxon>
        <taxon>Dallia</taxon>
    </lineage>
</organism>
<reference evidence="1" key="1">
    <citation type="submission" date="2021-05" db="EMBL/GenBank/DDBJ databases">
        <authorList>
            <person name="Pan Q."/>
            <person name="Jouanno E."/>
            <person name="Zahm M."/>
            <person name="Klopp C."/>
            <person name="Cabau C."/>
            <person name="Louis A."/>
            <person name="Berthelot C."/>
            <person name="Parey E."/>
            <person name="Roest Crollius H."/>
            <person name="Montfort J."/>
            <person name="Robinson-Rechavi M."/>
            <person name="Bouchez O."/>
            <person name="Lampietro C."/>
            <person name="Lopez Roques C."/>
            <person name="Donnadieu C."/>
            <person name="Postlethwait J."/>
            <person name="Bobe J."/>
            <person name="Dillon D."/>
            <person name="Chandos A."/>
            <person name="von Hippel F."/>
            <person name="Guiguen Y."/>
        </authorList>
    </citation>
    <scope>NUCLEOTIDE SEQUENCE</scope>
    <source>
        <strain evidence="1">YG-Jan2019</strain>
    </source>
</reference>
<dbReference type="Proteomes" id="UP001157502">
    <property type="component" value="Chromosome 12"/>
</dbReference>